<dbReference type="InterPro" id="IPR038919">
    <property type="entry name" value="STB2/STB2"/>
</dbReference>
<evidence type="ECO:0000313" key="5">
    <source>
        <dbReference type="Proteomes" id="UP001305414"/>
    </source>
</evidence>
<comment type="caution">
    <text evidence="4">The sequence shown here is derived from an EMBL/GenBank/DDBJ whole genome shotgun (WGS) entry which is preliminary data.</text>
</comment>
<dbReference type="PANTHER" id="PTHR31011:SF2">
    <property type="entry name" value="PROTEIN STB2-RELATED"/>
    <property type="match status" value="1"/>
</dbReference>
<dbReference type="Pfam" id="PF25995">
    <property type="entry name" value="STB6_N"/>
    <property type="match status" value="1"/>
</dbReference>
<evidence type="ECO:0000259" key="3">
    <source>
        <dbReference type="Pfam" id="PF25995"/>
    </source>
</evidence>
<feature type="region of interest" description="Disordered" evidence="2">
    <location>
        <begin position="500"/>
        <end position="528"/>
    </location>
</feature>
<organism evidence="4 5">
    <name type="scientific">Xylaria bambusicola</name>
    <dbReference type="NCBI Taxonomy" id="326684"/>
    <lineage>
        <taxon>Eukaryota</taxon>
        <taxon>Fungi</taxon>
        <taxon>Dikarya</taxon>
        <taxon>Ascomycota</taxon>
        <taxon>Pezizomycotina</taxon>
        <taxon>Sordariomycetes</taxon>
        <taxon>Xylariomycetidae</taxon>
        <taxon>Xylariales</taxon>
        <taxon>Xylariaceae</taxon>
        <taxon>Xylaria</taxon>
    </lineage>
</organism>
<feature type="domain" description="STB6-like N-terminal" evidence="3">
    <location>
        <begin position="53"/>
        <end position="191"/>
    </location>
</feature>
<proteinExistence type="predicted"/>
<dbReference type="AlphaFoldDB" id="A0AAN7Z7H3"/>
<feature type="compositionally biased region" description="Basic and acidic residues" evidence="2">
    <location>
        <begin position="444"/>
        <end position="458"/>
    </location>
</feature>
<dbReference type="Proteomes" id="UP001305414">
    <property type="component" value="Unassembled WGS sequence"/>
</dbReference>
<dbReference type="GO" id="GO:0070822">
    <property type="term" value="C:Sin3-type complex"/>
    <property type="evidence" value="ECO:0007669"/>
    <property type="project" value="TreeGrafter"/>
</dbReference>
<evidence type="ECO:0000256" key="2">
    <source>
        <dbReference type="SAM" id="MobiDB-lite"/>
    </source>
</evidence>
<feature type="region of interest" description="Disordered" evidence="2">
    <location>
        <begin position="444"/>
        <end position="486"/>
    </location>
</feature>
<dbReference type="PANTHER" id="PTHR31011">
    <property type="entry name" value="PROTEIN STB2-RELATED"/>
    <property type="match status" value="1"/>
</dbReference>
<evidence type="ECO:0000313" key="4">
    <source>
        <dbReference type="EMBL" id="KAK5631612.1"/>
    </source>
</evidence>
<feature type="compositionally biased region" description="Polar residues" evidence="2">
    <location>
        <begin position="460"/>
        <end position="476"/>
    </location>
</feature>
<evidence type="ECO:0000256" key="1">
    <source>
        <dbReference type="SAM" id="Coils"/>
    </source>
</evidence>
<reference evidence="4 5" key="1">
    <citation type="submission" date="2023-10" db="EMBL/GenBank/DDBJ databases">
        <title>Draft genome sequence of Xylaria bambusicola isolate GMP-LS, the root and basal stem rot pathogen of sugarcane in Indonesia.</title>
        <authorList>
            <person name="Selvaraj P."/>
            <person name="Muralishankar V."/>
            <person name="Muruganantham S."/>
            <person name="Sp S."/>
            <person name="Haryani S."/>
            <person name="Lau K.J.X."/>
            <person name="Naqvi N.I."/>
        </authorList>
    </citation>
    <scope>NUCLEOTIDE SEQUENCE [LARGE SCALE GENOMIC DNA]</scope>
    <source>
        <strain evidence="4">GMP-LS</strain>
    </source>
</reference>
<name>A0AAN7Z7H3_9PEZI</name>
<keyword evidence="5" id="KW-1185">Reference proteome</keyword>
<accession>A0AAN7Z7H3</accession>
<feature type="coiled-coil region" evidence="1">
    <location>
        <begin position="803"/>
        <end position="865"/>
    </location>
</feature>
<keyword evidence="1" id="KW-0175">Coiled coil</keyword>
<gene>
    <name evidence="4" type="ORF">RRF57_007326</name>
</gene>
<protein>
    <recommendedName>
        <fullName evidence="3">STB6-like N-terminal domain-containing protein</fullName>
    </recommendedName>
</protein>
<sequence>MEHHRARDATISRALSYNSGHVVAQTGAPITPTDSKQTLASERPVASAPRQRHVVIPDPVAFRYLEEDKCVSVVERKAELKGYELYLVEQWACSRQSPTLVIVTYTGDMSHGVVVGVLSVPADETAWSTRLRIYFKAIHQYHARPRETELGELMVTNLSSFPSALTVISVPGGNIKNQRRTFIVNENLKRLGCSGRSAITLSEPIPAAKAKFQQLYKTSDKISTEEAVIELVKFCQVALYLFGKLDQVYIDGLLCDVTETSVGDWWTEFGVEYFNVEPTDGILGPTTVAALLGLLGGARNRLSYAGASVPKDVFEIDSTERGISHFQKYHKLEKTRQLDRQTMHKLHTLTAKAAAGEGWGVQKAVKSTVTDIGGKRGEIVLGMVGSRDKGGIGDIETIDLDRFIGLVTGERAKWLWHGKPKRTPTLDHEKSGPDMILLGKEETRASFEDDTDHRRRENSPAINSTPVPDSVASVTDSPIEKDAMRRGMFKSVARDARSGLGRIKDAMTSGSGLRSHVARPSRDESSNLAFNDSQHSFLSGTSTGLVSSPAQLPSSAQLGRAFTWKNKPEEYTNAMKREKDTSTPLPSAGIIRQGETSTNEVRLPTRINDAIQKLSSHDKKQVSQVQAQDNPVTAEPSVAGSVAGERMSEVETEDASQMAVSRSAASLSFLSLHRRHSIAGTRPYLGPSSADCRWARRLSFSHAEEAVLKWDEVIDFADAEALDSSTTSEYQARLLEVAQAMYMNIAQIETKVEPWVKCKVRSTQTTSELFSRQMEELQITYHESSASYHRAHHNYQSILAEHKEHLTEALGRIEGEAAKLEYEITALRSRVQEVEDSTAQFEIQVAEVEQRADELKAQLEKESWLHWAVRTLTGIGTGPNITRPRQ</sequence>
<dbReference type="EMBL" id="JAWHQM010000020">
    <property type="protein sequence ID" value="KAK5631612.1"/>
    <property type="molecule type" value="Genomic_DNA"/>
</dbReference>
<dbReference type="InterPro" id="IPR059025">
    <property type="entry name" value="STB6_N"/>
</dbReference>